<evidence type="ECO:0000313" key="4">
    <source>
        <dbReference type="Proteomes" id="UP001201812"/>
    </source>
</evidence>
<evidence type="ECO:0000313" key="3">
    <source>
        <dbReference type="EMBL" id="KAI1698681.1"/>
    </source>
</evidence>
<feature type="region of interest" description="Disordered" evidence="1">
    <location>
        <begin position="57"/>
        <end position="111"/>
    </location>
</feature>
<dbReference type="AlphaFoldDB" id="A0AAD4MRB7"/>
<comment type="caution">
    <text evidence="3">The sequence shown here is derived from an EMBL/GenBank/DDBJ whole genome shotgun (WGS) entry which is preliminary data.</text>
</comment>
<keyword evidence="2" id="KW-0732">Signal</keyword>
<reference evidence="3" key="1">
    <citation type="submission" date="2022-01" db="EMBL/GenBank/DDBJ databases">
        <title>Genome Sequence Resource for Two Populations of Ditylenchus destructor, the Migratory Endoparasitic Phytonematode.</title>
        <authorList>
            <person name="Zhang H."/>
            <person name="Lin R."/>
            <person name="Xie B."/>
        </authorList>
    </citation>
    <scope>NUCLEOTIDE SEQUENCE</scope>
    <source>
        <strain evidence="3">BazhouSP</strain>
    </source>
</reference>
<keyword evidence="4" id="KW-1185">Reference proteome</keyword>
<dbReference type="Proteomes" id="UP001201812">
    <property type="component" value="Unassembled WGS sequence"/>
</dbReference>
<organism evidence="3 4">
    <name type="scientific">Ditylenchus destructor</name>
    <dbReference type="NCBI Taxonomy" id="166010"/>
    <lineage>
        <taxon>Eukaryota</taxon>
        <taxon>Metazoa</taxon>
        <taxon>Ecdysozoa</taxon>
        <taxon>Nematoda</taxon>
        <taxon>Chromadorea</taxon>
        <taxon>Rhabditida</taxon>
        <taxon>Tylenchina</taxon>
        <taxon>Tylenchomorpha</taxon>
        <taxon>Sphaerularioidea</taxon>
        <taxon>Anguinidae</taxon>
        <taxon>Anguininae</taxon>
        <taxon>Ditylenchus</taxon>
    </lineage>
</organism>
<accession>A0AAD4MRB7</accession>
<evidence type="ECO:0000256" key="2">
    <source>
        <dbReference type="SAM" id="SignalP"/>
    </source>
</evidence>
<evidence type="ECO:0000256" key="1">
    <source>
        <dbReference type="SAM" id="MobiDB-lite"/>
    </source>
</evidence>
<feature type="chain" id="PRO_5042186209" description="Transmembrane protein" evidence="2">
    <location>
        <begin position="21"/>
        <end position="139"/>
    </location>
</feature>
<feature type="signal peptide" evidence="2">
    <location>
        <begin position="1"/>
        <end position="20"/>
    </location>
</feature>
<gene>
    <name evidence="3" type="ORF">DdX_17758</name>
</gene>
<dbReference type="EMBL" id="JAKKPZ010000208">
    <property type="protein sequence ID" value="KAI1698681.1"/>
    <property type="molecule type" value="Genomic_DNA"/>
</dbReference>
<name>A0AAD4MRB7_9BILA</name>
<sequence>MGSSHMFLFAMFALVIPTFSRIHPSPIDDAIQMQASQGPVKHVPAYHAKNVKHHEHLDLRSSPDQILDNSDDNTVRYNSEDDDEVEGRRGRRSSYEEEDDHDEKSSEEISGIDDLGTMHWVPVLNWDLCPPVTYFFDYN</sequence>
<protein>
    <recommendedName>
        <fullName evidence="5">Transmembrane protein</fullName>
    </recommendedName>
</protein>
<proteinExistence type="predicted"/>
<evidence type="ECO:0008006" key="5">
    <source>
        <dbReference type="Google" id="ProtNLM"/>
    </source>
</evidence>